<dbReference type="PANTHER" id="PTHR45476">
    <property type="entry name" value="CHLORIDE INTRACELLULAR CHANNEL PROTEIN 6-RELATED"/>
    <property type="match status" value="1"/>
</dbReference>
<dbReference type="PANTHER" id="PTHR45476:SF2">
    <property type="entry name" value="CHLORIDE INTRACELLULAR CHANNEL PROTEIN"/>
    <property type="match status" value="1"/>
</dbReference>
<dbReference type="GO" id="GO:0003735">
    <property type="term" value="F:structural constituent of ribosome"/>
    <property type="evidence" value="ECO:0007669"/>
    <property type="project" value="InterPro"/>
</dbReference>
<evidence type="ECO:0000313" key="8">
    <source>
        <dbReference type="Proteomes" id="UP000011518"/>
    </source>
</evidence>
<keyword evidence="2" id="KW-0689">Ribosomal protein</keyword>
<dbReference type="SUPFAM" id="SSF47616">
    <property type="entry name" value="GST C-terminal domain-like"/>
    <property type="match status" value="1"/>
</dbReference>
<evidence type="ECO:0000256" key="4">
    <source>
        <dbReference type="ARBA" id="ARBA00035222"/>
    </source>
</evidence>
<gene>
    <name evidence="7" type="ORF">TREES_T100011480</name>
</gene>
<evidence type="ECO:0000256" key="3">
    <source>
        <dbReference type="ARBA" id="ARBA00023274"/>
    </source>
</evidence>
<sequence length="251" mass="29384">MSIEKLQSQRYESLKGVDSKFLRNMRFARKHNRKSLKKMQANSTKAMSVRAEAIKALVKPKEVQKGVLKGSSRKLSCLHYIAHPKLKKCITPIPLRASGSLDQRPTRPRPRLRPRPKPRPRPQLQLCLQFQLQLRLPKVSRPPQKRHSRGLYQYEDRRTEEVDEASAEDEGIFQRKFLDGNKLTLADYNLLPKFHIVQVVYKKYWRATIPEAFWRVHQYLSNAYAQEAFTSMCPDDEEIELAYDQVAKVLQ</sequence>
<dbReference type="Pfam" id="PF01779">
    <property type="entry name" value="Ribosomal_L29e"/>
    <property type="match status" value="1"/>
</dbReference>
<name>L9L7V8_TUPCH</name>
<dbReference type="GO" id="GO:0006412">
    <property type="term" value="P:translation"/>
    <property type="evidence" value="ECO:0007669"/>
    <property type="project" value="InterPro"/>
</dbReference>
<organism evidence="7 8">
    <name type="scientific">Tupaia chinensis</name>
    <name type="common">Chinese tree shrew</name>
    <name type="synonym">Tupaia belangeri chinensis</name>
    <dbReference type="NCBI Taxonomy" id="246437"/>
    <lineage>
        <taxon>Eukaryota</taxon>
        <taxon>Metazoa</taxon>
        <taxon>Chordata</taxon>
        <taxon>Craniata</taxon>
        <taxon>Vertebrata</taxon>
        <taxon>Euteleostomi</taxon>
        <taxon>Mammalia</taxon>
        <taxon>Eutheria</taxon>
        <taxon>Euarchontoglires</taxon>
        <taxon>Scandentia</taxon>
        <taxon>Tupaiidae</taxon>
        <taxon>Tupaia</taxon>
    </lineage>
</organism>
<accession>L9L7V8</accession>
<evidence type="ECO:0000256" key="2">
    <source>
        <dbReference type="ARBA" id="ARBA00022980"/>
    </source>
</evidence>
<keyword evidence="8" id="KW-1185">Reference proteome</keyword>
<dbReference type="EMBL" id="KB320473">
    <property type="protein sequence ID" value="ELW71036.1"/>
    <property type="molecule type" value="Genomic_DNA"/>
</dbReference>
<dbReference type="Gene3D" id="1.20.1050.10">
    <property type="match status" value="1"/>
</dbReference>
<evidence type="ECO:0000256" key="6">
    <source>
        <dbReference type="SAM" id="MobiDB-lite"/>
    </source>
</evidence>
<evidence type="ECO:0000313" key="7">
    <source>
        <dbReference type="EMBL" id="ELW71036.1"/>
    </source>
</evidence>
<dbReference type="InterPro" id="IPR002673">
    <property type="entry name" value="Ribosomal_eL29"/>
</dbReference>
<dbReference type="AlphaFoldDB" id="L9L7V8"/>
<reference evidence="8" key="1">
    <citation type="submission" date="2012-07" db="EMBL/GenBank/DDBJ databases">
        <title>Genome of the Chinese tree shrew, a rising model animal genetically related to primates.</title>
        <authorList>
            <person name="Zhang G."/>
            <person name="Fan Y."/>
            <person name="Yao Y."/>
            <person name="Huang Z."/>
        </authorList>
    </citation>
    <scope>NUCLEOTIDE SEQUENCE [LARGE SCALE GENOMIC DNA]</scope>
</reference>
<comment type="similarity">
    <text evidence="1">Belongs to the eukaryotic ribosomal protein eL29 family.</text>
</comment>
<dbReference type="Gene3D" id="6.10.140.1730">
    <property type="match status" value="1"/>
</dbReference>
<evidence type="ECO:0000256" key="1">
    <source>
        <dbReference type="ARBA" id="ARBA00010247"/>
    </source>
</evidence>
<proteinExistence type="inferred from homology"/>
<feature type="compositionally biased region" description="Basic residues" evidence="6">
    <location>
        <begin position="106"/>
        <end position="120"/>
    </location>
</feature>
<feature type="region of interest" description="Disordered" evidence="6">
    <location>
        <begin position="96"/>
        <end position="121"/>
    </location>
</feature>
<keyword evidence="3" id="KW-0687">Ribonucleoprotein</keyword>
<dbReference type="InterPro" id="IPR036282">
    <property type="entry name" value="Glutathione-S-Trfase_C_sf"/>
</dbReference>
<reference evidence="8" key="2">
    <citation type="journal article" date="2013" name="Nat. Commun.">
        <title>Genome of the Chinese tree shrew.</title>
        <authorList>
            <person name="Fan Y."/>
            <person name="Huang Z.Y."/>
            <person name="Cao C.C."/>
            <person name="Chen C.S."/>
            <person name="Chen Y.X."/>
            <person name="Fan D.D."/>
            <person name="He J."/>
            <person name="Hou H.L."/>
            <person name="Hu L."/>
            <person name="Hu X.T."/>
            <person name="Jiang X.T."/>
            <person name="Lai R."/>
            <person name="Lang Y.S."/>
            <person name="Liang B."/>
            <person name="Liao S.G."/>
            <person name="Mu D."/>
            <person name="Ma Y.Y."/>
            <person name="Niu Y.Y."/>
            <person name="Sun X.Q."/>
            <person name="Xia J.Q."/>
            <person name="Xiao J."/>
            <person name="Xiong Z.Q."/>
            <person name="Xu L."/>
            <person name="Yang L."/>
            <person name="Zhang Y."/>
            <person name="Zhao W."/>
            <person name="Zhao X.D."/>
            <person name="Zheng Y.T."/>
            <person name="Zhou J.M."/>
            <person name="Zhu Y.B."/>
            <person name="Zhang G.J."/>
            <person name="Wang J."/>
            <person name="Yao Y.G."/>
        </authorList>
    </citation>
    <scope>NUCLEOTIDE SEQUENCE [LARGE SCALE GENOMIC DNA]</scope>
</reference>
<dbReference type="Proteomes" id="UP000011518">
    <property type="component" value="Unassembled WGS sequence"/>
</dbReference>
<dbReference type="GO" id="GO:0005840">
    <property type="term" value="C:ribosome"/>
    <property type="evidence" value="ECO:0007669"/>
    <property type="project" value="UniProtKB-KW"/>
</dbReference>
<dbReference type="GO" id="GO:1990904">
    <property type="term" value="C:ribonucleoprotein complex"/>
    <property type="evidence" value="ECO:0007669"/>
    <property type="project" value="UniProtKB-KW"/>
</dbReference>
<dbReference type="InParanoid" id="L9L7V8"/>
<evidence type="ECO:0000256" key="5">
    <source>
        <dbReference type="ARBA" id="ARBA00035328"/>
    </source>
</evidence>
<protein>
    <recommendedName>
        <fullName evidence="4">Large ribosomal subunit protein eL29</fullName>
    </recommendedName>
    <alternativeName>
        <fullName evidence="5">60S ribosomal protein L29</fullName>
    </alternativeName>
</protein>